<protein>
    <recommendedName>
        <fullName evidence="1">DDE-1 domain-containing protein</fullName>
    </recommendedName>
</protein>
<organism evidence="2 3">
    <name type="scientific">Phytophthora aleatoria</name>
    <dbReference type="NCBI Taxonomy" id="2496075"/>
    <lineage>
        <taxon>Eukaryota</taxon>
        <taxon>Sar</taxon>
        <taxon>Stramenopiles</taxon>
        <taxon>Oomycota</taxon>
        <taxon>Peronosporomycetes</taxon>
        <taxon>Peronosporales</taxon>
        <taxon>Peronosporaceae</taxon>
        <taxon>Phytophthora</taxon>
    </lineage>
</organism>
<proteinExistence type="predicted"/>
<name>A0A8J5I2X4_9STRA</name>
<keyword evidence="3" id="KW-1185">Reference proteome</keyword>
<evidence type="ECO:0000259" key="1">
    <source>
        <dbReference type="Pfam" id="PF03184"/>
    </source>
</evidence>
<evidence type="ECO:0000313" key="2">
    <source>
        <dbReference type="EMBL" id="KAG6943383.1"/>
    </source>
</evidence>
<comment type="caution">
    <text evidence="2">The sequence shown here is derived from an EMBL/GenBank/DDBJ whole genome shotgun (WGS) entry which is preliminary data.</text>
</comment>
<dbReference type="GO" id="GO:0003676">
    <property type="term" value="F:nucleic acid binding"/>
    <property type="evidence" value="ECO:0007669"/>
    <property type="project" value="InterPro"/>
</dbReference>
<reference evidence="2" key="1">
    <citation type="submission" date="2021-01" db="EMBL/GenBank/DDBJ databases">
        <title>Phytophthora aleatoria, a newly-described species from Pinus radiata is distinct from Phytophthora cactorum isolates based on comparative genomics.</title>
        <authorList>
            <person name="Mcdougal R."/>
            <person name="Panda P."/>
            <person name="Williams N."/>
            <person name="Studholme D.J."/>
        </authorList>
    </citation>
    <scope>NUCLEOTIDE SEQUENCE</scope>
    <source>
        <strain evidence="2">NZFS 4037</strain>
    </source>
</reference>
<dbReference type="Pfam" id="PF03184">
    <property type="entry name" value="DDE_1"/>
    <property type="match status" value="1"/>
</dbReference>
<accession>A0A8J5I2X4</accession>
<dbReference type="InterPro" id="IPR004875">
    <property type="entry name" value="DDE_SF_endonuclease_dom"/>
</dbReference>
<sequence length="101" mass="10884">MKDLLSFSSRTSRLVSEAGQLDVAEEANATVVPLPLNSTAVCLPLDVGVMGPLKAKMRTNWSGITGGTTNEKRIRAIRATIDAWNKICGDSVIRIFKKAIP</sequence>
<gene>
    <name evidence="2" type="ORF">JG688_00017625</name>
</gene>
<dbReference type="Proteomes" id="UP000709295">
    <property type="component" value="Unassembled WGS sequence"/>
</dbReference>
<feature type="domain" description="DDE-1" evidence="1">
    <location>
        <begin position="24"/>
        <end position="92"/>
    </location>
</feature>
<evidence type="ECO:0000313" key="3">
    <source>
        <dbReference type="Proteomes" id="UP000709295"/>
    </source>
</evidence>
<dbReference type="EMBL" id="JAENGY010002728">
    <property type="protein sequence ID" value="KAG6943383.1"/>
    <property type="molecule type" value="Genomic_DNA"/>
</dbReference>
<dbReference type="AlphaFoldDB" id="A0A8J5I2X4"/>